<feature type="DNA-binding region" description="H-T-H motif" evidence="5">
    <location>
        <begin position="121"/>
        <end position="140"/>
    </location>
</feature>
<dbReference type="Pfam" id="PF13977">
    <property type="entry name" value="TetR_C_6"/>
    <property type="match status" value="1"/>
</dbReference>
<evidence type="ECO:0000313" key="7">
    <source>
        <dbReference type="EMBL" id="RUR01849.1"/>
    </source>
</evidence>
<dbReference type="InterPro" id="IPR036271">
    <property type="entry name" value="Tet_transcr_reg_TetR-rel_C_sf"/>
</dbReference>
<keyword evidence="1" id="KW-0678">Repressor</keyword>
<dbReference type="AlphaFoldDB" id="A0A433JUG3"/>
<evidence type="ECO:0000259" key="6">
    <source>
        <dbReference type="PROSITE" id="PS50977"/>
    </source>
</evidence>
<dbReference type="PRINTS" id="PR00455">
    <property type="entry name" value="HTHTETR"/>
</dbReference>
<dbReference type="OrthoDB" id="9816296at2"/>
<evidence type="ECO:0000256" key="1">
    <source>
        <dbReference type="ARBA" id="ARBA00022491"/>
    </source>
</evidence>
<keyword evidence="4" id="KW-0804">Transcription</keyword>
<evidence type="ECO:0000313" key="8">
    <source>
        <dbReference type="Proteomes" id="UP000274909"/>
    </source>
</evidence>
<dbReference type="GO" id="GO:0003700">
    <property type="term" value="F:DNA-binding transcription factor activity"/>
    <property type="evidence" value="ECO:0007669"/>
    <property type="project" value="TreeGrafter"/>
</dbReference>
<protein>
    <submittedName>
        <fullName evidence="7">TetR family transcriptional regulator</fullName>
    </submittedName>
</protein>
<dbReference type="Pfam" id="PF00440">
    <property type="entry name" value="TetR_N"/>
    <property type="match status" value="1"/>
</dbReference>
<dbReference type="GO" id="GO:0000976">
    <property type="term" value="F:transcription cis-regulatory region binding"/>
    <property type="evidence" value="ECO:0007669"/>
    <property type="project" value="TreeGrafter"/>
</dbReference>
<reference evidence="7 8" key="1">
    <citation type="submission" date="2018-12" db="EMBL/GenBank/DDBJ databases">
        <authorList>
            <person name="Li F."/>
        </authorList>
    </citation>
    <scope>NUCLEOTIDE SEQUENCE [LARGE SCALE GENOMIC DNA]</scope>
    <source>
        <strain evidence="7 8">EGI 6500705</strain>
    </source>
</reference>
<dbReference type="InterPro" id="IPR009057">
    <property type="entry name" value="Homeodomain-like_sf"/>
</dbReference>
<dbReference type="PANTHER" id="PTHR30055">
    <property type="entry name" value="HTH-TYPE TRANSCRIPTIONAL REGULATOR RUTR"/>
    <property type="match status" value="1"/>
</dbReference>
<dbReference type="PANTHER" id="PTHR30055:SF226">
    <property type="entry name" value="HTH-TYPE TRANSCRIPTIONAL REGULATOR PKSA"/>
    <property type="match status" value="1"/>
</dbReference>
<dbReference type="EMBL" id="RZGZ01000002">
    <property type="protein sequence ID" value="RUR01849.1"/>
    <property type="molecule type" value="Genomic_DNA"/>
</dbReference>
<dbReference type="InterPro" id="IPR050109">
    <property type="entry name" value="HTH-type_TetR-like_transc_reg"/>
</dbReference>
<dbReference type="Gene3D" id="1.10.357.10">
    <property type="entry name" value="Tetracycline Repressor, domain 2"/>
    <property type="match status" value="1"/>
</dbReference>
<gene>
    <name evidence="7" type="ORF">ELQ94_10395</name>
</gene>
<keyword evidence="8" id="KW-1185">Reference proteome</keyword>
<dbReference type="InterPro" id="IPR001647">
    <property type="entry name" value="HTH_TetR"/>
</dbReference>
<dbReference type="Proteomes" id="UP000274909">
    <property type="component" value="Unassembled WGS sequence"/>
</dbReference>
<feature type="domain" description="HTH tetR-type" evidence="6">
    <location>
        <begin position="98"/>
        <end position="158"/>
    </location>
</feature>
<sequence length="286" mass="31354">MPPGITRAARSRRPSSTGLRVCITVSSVMGVLQEGAGRRGGDSAGSCTQFLVQASEIDFVAVTGTLNRSGVRKRARRWSRSEHLEEGARSVPKIVDHDERRATVLEATWRVIREQGLEAATVREIAKAAGVSNGALAHYFTNKDDVLIQAHKLAYQRVYDRVADRADELDTFGVLREMLHEAMPLDDESRTEAIIDVSYMGRAITNPALAEVRADSMVVARAWWTDGLTAARDAGDLRADLDITVAVNELLVLIDGISVQAVLYPDEMTPDAQRTLIDAFLARLRA</sequence>
<evidence type="ECO:0000256" key="3">
    <source>
        <dbReference type="ARBA" id="ARBA00023125"/>
    </source>
</evidence>
<dbReference type="InterPro" id="IPR039538">
    <property type="entry name" value="BetI_C"/>
</dbReference>
<dbReference type="PROSITE" id="PS50977">
    <property type="entry name" value="HTH_TETR_2"/>
    <property type="match status" value="1"/>
</dbReference>
<keyword evidence="3 5" id="KW-0238">DNA-binding</keyword>
<evidence type="ECO:0000256" key="2">
    <source>
        <dbReference type="ARBA" id="ARBA00023015"/>
    </source>
</evidence>
<dbReference type="SUPFAM" id="SSF48498">
    <property type="entry name" value="Tetracyclin repressor-like, C-terminal domain"/>
    <property type="match status" value="1"/>
</dbReference>
<proteinExistence type="predicted"/>
<organism evidence="7 8">
    <name type="scientific">Labedella endophytica</name>
    <dbReference type="NCBI Taxonomy" id="1523160"/>
    <lineage>
        <taxon>Bacteria</taxon>
        <taxon>Bacillati</taxon>
        <taxon>Actinomycetota</taxon>
        <taxon>Actinomycetes</taxon>
        <taxon>Micrococcales</taxon>
        <taxon>Microbacteriaceae</taxon>
        <taxon>Labedella</taxon>
    </lineage>
</organism>
<comment type="caution">
    <text evidence="7">The sequence shown here is derived from an EMBL/GenBank/DDBJ whole genome shotgun (WGS) entry which is preliminary data.</text>
</comment>
<evidence type="ECO:0000256" key="4">
    <source>
        <dbReference type="ARBA" id="ARBA00023163"/>
    </source>
</evidence>
<keyword evidence="2" id="KW-0805">Transcription regulation</keyword>
<dbReference type="SUPFAM" id="SSF46689">
    <property type="entry name" value="Homeodomain-like"/>
    <property type="match status" value="1"/>
</dbReference>
<evidence type="ECO:0000256" key="5">
    <source>
        <dbReference type="PROSITE-ProRule" id="PRU00335"/>
    </source>
</evidence>
<name>A0A433JUG3_9MICO</name>
<accession>A0A433JUG3</accession>